<feature type="transmembrane region" description="Helical" evidence="1">
    <location>
        <begin position="370"/>
        <end position="390"/>
    </location>
</feature>
<dbReference type="EMBL" id="BAABUJ010000004">
    <property type="protein sequence ID" value="GAA5795393.1"/>
    <property type="molecule type" value="Genomic_DNA"/>
</dbReference>
<proteinExistence type="predicted"/>
<dbReference type="Proteomes" id="UP001476247">
    <property type="component" value="Unassembled WGS sequence"/>
</dbReference>
<name>A0ABP9XLS4_9FUNG</name>
<reference evidence="2 3" key="1">
    <citation type="submission" date="2024-04" db="EMBL/GenBank/DDBJ databases">
        <title>genome sequences of Mucor flavus KT1a and Helicostylum pulchrum KT1b strains isolation_sourced from the surface of a dry-aged beef.</title>
        <authorList>
            <person name="Toyotome T."/>
            <person name="Hosono M."/>
            <person name="Torimaru M."/>
            <person name="Fukuda K."/>
            <person name="Mikami N."/>
        </authorList>
    </citation>
    <scope>NUCLEOTIDE SEQUENCE [LARGE SCALE GENOMIC DNA]</scope>
    <source>
        <strain evidence="2 3">KT1b</strain>
    </source>
</reference>
<protein>
    <submittedName>
        <fullName evidence="2">Uncharacterized protein</fullName>
    </submittedName>
</protein>
<comment type="caution">
    <text evidence="2">The sequence shown here is derived from an EMBL/GenBank/DDBJ whole genome shotgun (WGS) entry which is preliminary data.</text>
</comment>
<accession>A0ABP9XLS4</accession>
<evidence type="ECO:0000313" key="2">
    <source>
        <dbReference type="EMBL" id="GAA5795393.1"/>
    </source>
</evidence>
<organism evidence="2 3">
    <name type="scientific">Helicostylum pulchrum</name>
    <dbReference type="NCBI Taxonomy" id="562976"/>
    <lineage>
        <taxon>Eukaryota</taxon>
        <taxon>Fungi</taxon>
        <taxon>Fungi incertae sedis</taxon>
        <taxon>Mucoromycota</taxon>
        <taxon>Mucoromycotina</taxon>
        <taxon>Mucoromycetes</taxon>
        <taxon>Mucorales</taxon>
        <taxon>Mucorineae</taxon>
        <taxon>Mucoraceae</taxon>
        <taxon>Helicostylum</taxon>
    </lineage>
</organism>
<keyword evidence="1" id="KW-0812">Transmembrane</keyword>
<feature type="transmembrane region" description="Helical" evidence="1">
    <location>
        <begin position="331"/>
        <end position="349"/>
    </location>
</feature>
<keyword evidence="1" id="KW-0472">Membrane</keyword>
<sequence>MFSKHTAEEAPVSKLESFHDSKVSLQYFKGGKHESRKIPICMDGPDTTTVKQHSELSAISVLMNRGIKKTLGTPLRLYIAEDQSESLQKSDETRPPSLFVDLDLSDDHHPVHKLPDSTSPTIPPPLPPQQTPALTSVCLYDNEDRSTFMTASPRISTSVSIAHLTENSNKEFTEETWGAIFHPQSTFKHTEGELEYHAWNSANLPVAAARVAQRVMLIQPECQGLPEQATLPVIMPSPPLKPSPVLTIPSDTELCTPTHYFDMLKKIRGEHTDSSMETHTSRLSRKYSLPAISTIEEKYSIEDGGGTPITGQAMMAEVVYDTSRYWTEKKLFWAGFVCPLLWFYGSYCIRASSAKYSIDVRWQRRCRIASLYFSAIAAVVVLVTAVKAAGSAGVRQAQSDTIRAVIAD</sequence>
<evidence type="ECO:0000256" key="1">
    <source>
        <dbReference type="SAM" id="Phobius"/>
    </source>
</evidence>
<keyword evidence="1" id="KW-1133">Transmembrane helix</keyword>
<keyword evidence="3" id="KW-1185">Reference proteome</keyword>
<evidence type="ECO:0000313" key="3">
    <source>
        <dbReference type="Proteomes" id="UP001476247"/>
    </source>
</evidence>
<gene>
    <name evidence="2" type="ORF">HPULCUR_000749</name>
</gene>